<dbReference type="EMBL" id="FJ483970">
    <property type="protein sequence ID" value="AEV80814.1"/>
    <property type="molecule type" value="Genomic_DNA"/>
</dbReference>
<keyword evidence="2" id="KW-0472">Membrane</keyword>
<sequence length="141" mass="15389">MAANDNVQLEAISSEEPPRPQNPEPQQQPQQPVLTWFENCTLCKRGTVPFCQSCVILQSLMLIGQLAMLIVSISLSQNLVIGLISGILFAIAVIAALIAVTSDLIYHSRFWPKGNESRRRASPQAPADADISSTSLTESRQ</sequence>
<evidence type="ECO:0000256" key="2">
    <source>
        <dbReference type="SAM" id="Phobius"/>
    </source>
</evidence>
<keyword evidence="4" id="KW-1185">Reference proteome</keyword>
<keyword evidence="2" id="KW-0812">Transmembrane</keyword>
<evidence type="ECO:0000313" key="3">
    <source>
        <dbReference type="EMBL" id="AEV80814.1"/>
    </source>
</evidence>
<protein>
    <submittedName>
        <fullName evidence="3">Protein A4</fullName>
    </submittedName>
</protein>
<keyword evidence="2" id="KW-1133">Transmembrane helix</keyword>
<dbReference type="Proteomes" id="UP000113968">
    <property type="component" value="Segment"/>
</dbReference>
<reference evidence="3" key="1">
    <citation type="submission" date="2011-12" db="EMBL/GenBank/DDBJ databases">
        <title>Comparative genomics of primate cytomegaloviruses.</title>
        <authorList>
            <person name="Davison A.J."/>
            <person name="Holton M."/>
            <person name="Dolan A."/>
            <person name="Dargan D.J."/>
            <person name="Gatherer D."/>
            <person name="Hayward G.S."/>
        </authorList>
    </citation>
    <scope>NUCLEOTIDE SEQUENCE [LARGE SCALE GENOMIC DNA]</scope>
    <source>
        <strain evidence="3">S34E</strain>
    </source>
</reference>
<dbReference type="KEGG" id="vg:11464181"/>
<gene>
    <name evidence="3" type="primary">A4</name>
</gene>
<feature type="transmembrane region" description="Helical" evidence="2">
    <location>
        <begin position="54"/>
        <end position="73"/>
    </location>
</feature>
<accession>G8XU77</accession>
<proteinExistence type="predicted"/>
<evidence type="ECO:0000256" key="1">
    <source>
        <dbReference type="SAM" id="MobiDB-lite"/>
    </source>
</evidence>
<name>G8XU77_9BETA</name>
<feature type="transmembrane region" description="Helical" evidence="2">
    <location>
        <begin position="79"/>
        <end position="100"/>
    </location>
</feature>
<feature type="region of interest" description="Disordered" evidence="1">
    <location>
        <begin position="114"/>
        <end position="141"/>
    </location>
</feature>
<dbReference type="RefSeq" id="YP_004940028.1">
    <property type="nucleotide sequence ID" value="NC_016447.1"/>
</dbReference>
<feature type="compositionally biased region" description="Polar residues" evidence="1">
    <location>
        <begin position="131"/>
        <end position="141"/>
    </location>
</feature>
<evidence type="ECO:0000313" key="4">
    <source>
        <dbReference type="Proteomes" id="UP000113968"/>
    </source>
</evidence>
<dbReference type="GeneID" id="11464181"/>
<feature type="region of interest" description="Disordered" evidence="1">
    <location>
        <begin position="1"/>
        <end position="30"/>
    </location>
</feature>
<organism evidence="3 4">
    <name type="scientific">Aotine betaherpesvirus 1</name>
    <dbReference type="NCBI Taxonomy" id="50290"/>
    <lineage>
        <taxon>Viruses</taxon>
        <taxon>Duplodnaviria</taxon>
        <taxon>Heunggongvirae</taxon>
        <taxon>Peploviricota</taxon>
        <taxon>Herviviricetes</taxon>
        <taxon>Herpesvirales</taxon>
        <taxon>Orthoherpesviridae</taxon>
        <taxon>Betaherpesvirinae</taxon>
        <taxon>Cytomegalovirus</taxon>
        <taxon>Cytomegalovirus aotinebeta1</taxon>
    </lineage>
</organism>